<evidence type="ECO:0008006" key="4">
    <source>
        <dbReference type="Google" id="ProtNLM"/>
    </source>
</evidence>
<accession>A0A250KR70</accession>
<evidence type="ECO:0000313" key="3">
    <source>
        <dbReference type="Proteomes" id="UP000266313"/>
    </source>
</evidence>
<evidence type="ECO:0000256" key="1">
    <source>
        <dbReference type="SAM" id="MobiDB-lite"/>
    </source>
</evidence>
<gene>
    <name evidence="2" type="ORF">sS8_2100</name>
</gene>
<name>A0A250KR70_9GAMM</name>
<dbReference type="AlphaFoldDB" id="A0A250KR70"/>
<sequence>MVYVKRVYETADPGDGERFLVERLWPRGIAKKELVMTAWIKEAAPSSELRRWFGHDPARWDEFRRRYFAELDRRPQVLQPILEAARRGSITLLYSARDTEHNSAVALAEYLSGHPSRTTEPVEHSQPGNGR</sequence>
<dbReference type="PANTHER" id="PTHR36849:SF1">
    <property type="entry name" value="CYTOPLASMIC PROTEIN"/>
    <property type="match status" value="1"/>
</dbReference>
<reference evidence="2 3" key="1">
    <citation type="submission" date="2016-12" db="EMBL/GenBank/DDBJ databases">
        <title>Genome sequencing of Methylocaldum marinum.</title>
        <authorList>
            <person name="Takeuchi M."/>
            <person name="Kamagata Y."/>
            <person name="Hiraoka S."/>
            <person name="Oshima K."/>
            <person name="Hattori M."/>
            <person name="Iwasaki W."/>
        </authorList>
    </citation>
    <scope>NUCLEOTIDE SEQUENCE [LARGE SCALE GENOMIC DNA]</scope>
    <source>
        <strain evidence="2 3">S8</strain>
    </source>
</reference>
<dbReference type="Pfam" id="PF22752">
    <property type="entry name" value="DUF488-N3i"/>
    <property type="match status" value="1"/>
</dbReference>
<dbReference type="OrthoDB" id="9790745at2"/>
<dbReference type="EMBL" id="AP017928">
    <property type="protein sequence ID" value="BBA34052.1"/>
    <property type="molecule type" value="Genomic_DNA"/>
</dbReference>
<dbReference type="KEGG" id="mmai:sS8_2100"/>
<protein>
    <recommendedName>
        <fullName evidence="4">Uroporphyrin-III C-methyltransferase</fullName>
    </recommendedName>
</protein>
<dbReference type="PANTHER" id="PTHR36849">
    <property type="entry name" value="CYTOPLASMIC PROTEIN-RELATED"/>
    <property type="match status" value="1"/>
</dbReference>
<organism evidence="2 3">
    <name type="scientific">Methylocaldum marinum</name>
    <dbReference type="NCBI Taxonomy" id="1432792"/>
    <lineage>
        <taxon>Bacteria</taxon>
        <taxon>Pseudomonadati</taxon>
        <taxon>Pseudomonadota</taxon>
        <taxon>Gammaproteobacteria</taxon>
        <taxon>Methylococcales</taxon>
        <taxon>Methylococcaceae</taxon>
        <taxon>Methylocaldum</taxon>
    </lineage>
</organism>
<keyword evidence="3" id="KW-1185">Reference proteome</keyword>
<dbReference type="RefSeq" id="WP_119629539.1">
    <property type="nucleotide sequence ID" value="NZ_AP017928.1"/>
</dbReference>
<feature type="region of interest" description="Disordered" evidence="1">
    <location>
        <begin position="112"/>
        <end position="131"/>
    </location>
</feature>
<proteinExistence type="predicted"/>
<dbReference type="Proteomes" id="UP000266313">
    <property type="component" value="Chromosome"/>
</dbReference>
<dbReference type="InterPro" id="IPR052552">
    <property type="entry name" value="YeaO-like"/>
</dbReference>
<evidence type="ECO:0000313" key="2">
    <source>
        <dbReference type="EMBL" id="BBA34052.1"/>
    </source>
</evidence>